<keyword evidence="5" id="KW-0808">Transferase</keyword>
<evidence type="ECO:0000313" key="5">
    <source>
        <dbReference type="EMBL" id="MCC5466635.1"/>
    </source>
</evidence>
<dbReference type="PANTHER" id="PTHR43523:SF6">
    <property type="entry name" value="GLYCOGEN BIOSYNTHESIS PROTEIN GLGD"/>
    <property type="match status" value="1"/>
</dbReference>
<evidence type="ECO:0000259" key="3">
    <source>
        <dbReference type="Pfam" id="PF00483"/>
    </source>
</evidence>
<dbReference type="Proteomes" id="UP001165492">
    <property type="component" value="Unassembled WGS sequence"/>
</dbReference>
<organism evidence="5 6">
    <name type="scientific">Pelosinus baikalensis</name>
    <dbReference type="NCBI Taxonomy" id="2892015"/>
    <lineage>
        <taxon>Bacteria</taxon>
        <taxon>Bacillati</taxon>
        <taxon>Bacillota</taxon>
        <taxon>Negativicutes</taxon>
        <taxon>Selenomonadales</taxon>
        <taxon>Sporomusaceae</taxon>
        <taxon>Pelosinus</taxon>
    </lineage>
</organism>
<dbReference type="InterPro" id="IPR011004">
    <property type="entry name" value="Trimer_LpxA-like_sf"/>
</dbReference>
<dbReference type="SUPFAM" id="SSF53448">
    <property type="entry name" value="Nucleotide-diphospho-sugar transferases"/>
    <property type="match status" value="1"/>
</dbReference>
<dbReference type="CDD" id="cd02508">
    <property type="entry name" value="ADP_Glucose_PP"/>
    <property type="match status" value="1"/>
</dbReference>
<dbReference type="RefSeq" id="WP_229535757.1">
    <property type="nucleotide sequence ID" value="NZ_JAJHJB010000020.1"/>
</dbReference>
<keyword evidence="6" id="KW-1185">Reference proteome</keyword>
<dbReference type="Pfam" id="PF00483">
    <property type="entry name" value="NTP_transferase"/>
    <property type="match status" value="1"/>
</dbReference>
<evidence type="ECO:0000256" key="1">
    <source>
        <dbReference type="ARBA" id="ARBA00010443"/>
    </source>
</evidence>
<protein>
    <submittedName>
        <fullName evidence="5">Glucose-1-phosphate adenylyltransferase subunit GlgD</fullName>
        <ecNumber evidence="5">2.7.7.27</ecNumber>
    </submittedName>
</protein>
<keyword evidence="5" id="KW-0548">Nucleotidyltransferase</keyword>
<evidence type="ECO:0000256" key="2">
    <source>
        <dbReference type="ARBA" id="ARBA00023056"/>
    </source>
</evidence>
<keyword evidence="2" id="KW-0320">Glycogen biosynthesis</keyword>
<sequence length="372" mass="42344">MIDLMGIINLNEAEEHLGELSRSRSLASIPFAGRYRLIDFVLSNMVNSEISNVGIFIQHKYRSLVDHLRSGKDWDLARKRDGLFVLPPAYTRTPMQVHRGDVENLYSNLDYIYQSRQKYVIIAGANIVSNMDYRGILEYHKNTQADITVLYTKANCGTHDCVRSNILGLGPEGRVLTISQFKDTGGYQNMSIDMFIMKKDLLIELVNQCIARGDYDFVKHCIIKNVKRLKVYGYHHPGYVARISSLQSYFQHSMELLNPHIWKELFFKSGLIYTKVKDEAPAKYIHETEVTNSLIASGCYVEGKVENSILFRGVKVHKGAYIKNSVIMQKGNIGPGVILENVICDKDVHITANKQLKGEYSYPLVIKKGRVI</sequence>
<dbReference type="InterPro" id="IPR029044">
    <property type="entry name" value="Nucleotide-diphossugar_trans"/>
</dbReference>
<accession>A0ABS8HTZ1</accession>
<dbReference type="PANTHER" id="PTHR43523">
    <property type="entry name" value="GLUCOSE-1-PHOSPHATE ADENYLYLTRANSFERASE-RELATED"/>
    <property type="match status" value="1"/>
</dbReference>
<dbReference type="GO" id="GO:0008878">
    <property type="term" value="F:glucose-1-phosphate adenylyltransferase activity"/>
    <property type="evidence" value="ECO:0007669"/>
    <property type="project" value="UniProtKB-EC"/>
</dbReference>
<dbReference type="EC" id="2.7.7.27" evidence="5"/>
<evidence type="ECO:0000259" key="4">
    <source>
        <dbReference type="Pfam" id="PF24894"/>
    </source>
</evidence>
<dbReference type="Pfam" id="PF24894">
    <property type="entry name" value="Hexapep_GlmU"/>
    <property type="match status" value="1"/>
</dbReference>
<dbReference type="SUPFAM" id="SSF51161">
    <property type="entry name" value="Trimeric LpxA-like enzymes"/>
    <property type="match status" value="1"/>
</dbReference>
<comment type="caution">
    <text evidence="5">The sequence shown here is derived from an EMBL/GenBank/DDBJ whole genome shotgun (WGS) entry which is preliminary data.</text>
</comment>
<feature type="domain" description="Nucleotidyl transferase" evidence="3">
    <location>
        <begin position="17"/>
        <end position="151"/>
    </location>
</feature>
<dbReference type="Gene3D" id="3.90.550.10">
    <property type="entry name" value="Spore Coat Polysaccharide Biosynthesis Protein SpsA, Chain A"/>
    <property type="match status" value="1"/>
</dbReference>
<dbReference type="InterPro" id="IPR005835">
    <property type="entry name" value="NTP_transferase_dom"/>
</dbReference>
<dbReference type="InterPro" id="IPR056818">
    <property type="entry name" value="GlmU/GlgC-like_hexapep"/>
</dbReference>
<dbReference type="Gene3D" id="2.160.10.10">
    <property type="entry name" value="Hexapeptide repeat proteins"/>
    <property type="match status" value="1"/>
</dbReference>
<evidence type="ECO:0000313" key="6">
    <source>
        <dbReference type="Proteomes" id="UP001165492"/>
    </source>
</evidence>
<comment type="similarity">
    <text evidence="1">Belongs to the bacterial/plant glucose-1-phosphate adenylyltransferase family.</text>
</comment>
<gene>
    <name evidence="5" type="primary">glgD</name>
    <name evidence="5" type="ORF">LMF89_14900</name>
</gene>
<dbReference type="NCBIfam" id="TIGR02092">
    <property type="entry name" value="glgD"/>
    <property type="match status" value="1"/>
</dbReference>
<reference evidence="5" key="1">
    <citation type="submission" date="2021-11" db="EMBL/GenBank/DDBJ databases">
        <title>Description of a new species Pelosinus isolated from the bottom sediments of Lake Baikal.</title>
        <authorList>
            <person name="Zakharyuk A."/>
        </authorList>
    </citation>
    <scope>NUCLEOTIDE SEQUENCE</scope>
    <source>
        <strain evidence="5">Bkl1</strain>
    </source>
</reference>
<dbReference type="InterPro" id="IPR011831">
    <property type="entry name" value="ADP-Glc_PPase"/>
</dbReference>
<proteinExistence type="inferred from homology"/>
<name>A0ABS8HTZ1_9FIRM</name>
<feature type="domain" description="Glucose-1-phosphate adenylyltransferase/Bifunctional protein GlmU-like C-terminal hexapeptide" evidence="4">
    <location>
        <begin position="281"/>
        <end position="355"/>
    </location>
</feature>
<dbReference type="EMBL" id="JAJHJB010000020">
    <property type="protein sequence ID" value="MCC5466635.1"/>
    <property type="molecule type" value="Genomic_DNA"/>
</dbReference>
<dbReference type="InterPro" id="IPR011832">
    <property type="entry name" value="GlgDAde_trans"/>
</dbReference>
<dbReference type="CDD" id="cd04651">
    <property type="entry name" value="LbH_G1P_AT_C"/>
    <property type="match status" value="1"/>
</dbReference>